<name>A0A644X4K5_9ZZZZ</name>
<reference evidence="1" key="1">
    <citation type="submission" date="2019-08" db="EMBL/GenBank/DDBJ databases">
        <authorList>
            <person name="Kucharzyk K."/>
            <person name="Murdoch R.W."/>
            <person name="Higgins S."/>
            <person name="Loffler F."/>
        </authorList>
    </citation>
    <scope>NUCLEOTIDE SEQUENCE</scope>
</reference>
<accession>A0A644X4K5</accession>
<organism evidence="1">
    <name type="scientific">bioreactor metagenome</name>
    <dbReference type="NCBI Taxonomy" id="1076179"/>
    <lineage>
        <taxon>unclassified sequences</taxon>
        <taxon>metagenomes</taxon>
        <taxon>ecological metagenomes</taxon>
    </lineage>
</organism>
<comment type="caution">
    <text evidence="1">The sequence shown here is derived from an EMBL/GenBank/DDBJ whole genome shotgun (WGS) entry which is preliminary data.</text>
</comment>
<gene>
    <name evidence="1" type="ORF">SDC9_57439</name>
</gene>
<dbReference type="InterPro" id="IPR017016">
    <property type="entry name" value="UCP033595"/>
</dbReference>
<sequence>MRELPITTRTVQTEDNRRLTLLYILLVEETAEGLEKFGVKITEVENENNATVPNLTMNTQKIYGLLETLARCTVTPTGLMDVLADWL</sequence>
<evidence type="ECO:0000313" key="1">
    <source>
        <dbReference type="EMBL" id="MPM11100.1"/>
    </source>
</evidence>
<dbReference type="AlphaFoldDB" id="A0A644X4K5"/>
<dbReference type="Pfam" id="PF20124">
    <property type="entry name" value="DUF6514"/>
    <property type="match status" value="1"/>
</dbReference>
<proteinExistence type="predicted"/>
<protein>
    <submittedName>
        <fullName evidence="1">Uncharacterized protein</fullName>
    </submittedName>
</protein>
<dbReference type="EMBL" id="VSSQ01001784">
    <property type="protein sequence ID" value="MPM11100.1"/>
    <property type="molecule type" value="Genomic_DNA"/>
</dbReference>